<keyword evidence="2" id="KW-0645">Protease</keyword>
<evidence type="ECO:0000256" key="1">
    <source>
        <dbReference type="ARBA" id="ARBA00007074"/>
    </source>
</evidence>
<evidence type="ECO:0000313" key="8">
    <source>
        <dbReference type="Proteomes" id="UP000500857"/>
    </source>
</evidence>
<evidence type="ECO:0000256" key="3">
    <source>
        <dbReference type="ARBA" id="ARBA00022801"/>
    </source>
</evidence>
<evidence type="ECO:0000256" key="5">
    <source>
        <dbReference type="SAM" id="SignalP"/>
    </source>
</evidence>
<dbReference type="PROSITE" id="PS51935">
    <property type="entry name" value="NLPC_P60"/>
    <property type="match status" value="1"/>
</dbReference>
<dbReference type="GO" id="GO:0006508">
    <property type="term" value="P:proteolysis"/>
    <property type="evidence" value="ECO:0007669"/>
    <property type="project" value="UniProtKB-KW"/>
</dbReference>
<dbReference type="InterPro" id="IPR038765">
    <property type="entry name" value="Papain-like_cys_pep_sf"/>
</dbReference>
<gene>
    <name evidence="7" type="ORF">HCG48_12535</name>
</gene>
<evidence type="ECO:0000313" key="7">
    <source>
        <dbReference type="EMBL" id="QIZ71308.1"/>
    </source>
</evidence>
<sequence>MFALFSRKTAYCLLASCAFLGIVLFSSSVGAIAPQVQQFIDTLTPQMERHLQQSLQRREVFFDVTPQPDGNRIELQPYARLDRDTVFEVALTYDRDFPVLTGKVFTAAERNTIERVAHESFPTGVRSQLAIFPYDDIDLDYAITTAPYSNLYTRPDPKIENLATQVRLGTAVKLLEYSRDRRFVRVRIEDDGYLAWIDRAELRECDRAEFERWVGAPKAFVARDLDSLYFGTRLPYQNGDRGAVTLTTPDGPTLRVAYADLVLDDRPIAPAHLLELAKQFLPDRPYGGGSYLWGGTVGKRLDCSGFVQTVLRAGNLYIPRDAYQQQLYSTPVAATLDLLDELQAGDLVFFSNNGRLATHVGIYLGDGEFIHSTHRGPYSGVKINSLRGSTAYDRSFQSIYFGGGRVPRVAIGNKT</sequence>
<reference evidence="7 8" key="1">
    <citation type="submission" date="2020-04" db="EMBL/GenBank/DDBJ databases">
        <authorList>
            <person name="Basu S."/>
            <person name="Maruthanayagam V."/>
            <person name="Chakraborty S."/>
            <person name="Pramanik A."/>
            <person name="Mukherjee J."/>
            <person name="Brink B."/>
        </authorList>
    </citation>
    <scope>NUCLEOTIDE SEQUENCE [LARGE SCALE GENOMIC DNA]</scope>
    <source>
        <strain evidence="7 8">AP17</strain>
    </source>
</reference>
<feature type="chain" id="PRO_5026220021" evidence="5">
    <location>
        <begin position="32"/>
        <end position="415"/>
    </location>
</feature>
<dbReference type="AlphaFoldDB" id="A0A6H1TXH1"/>
<keyword evidence="8" id="KW-1185">Reference proteome</keyword>
<dbReference type="Pfam" id="PF00877">
    <property type="entry name" value="NLPC_P60"/>
    <property type="match status" value="1"/>
</dbReference>
<dbReference type="Gene3D" id="3.90.1720.10">
    <property type="entry name" value="endopeptidase domain like (from Nostoc punctiforme)"/>
    <property type="match status" value="1"/>
</dbReference>
<dbReference type="Gene3D" id="2.30.30.40">
    <property type="entry name" value="SH3 Domains"/>
    <property type="match status" value="1"/>
</dbReference>
<comment type="similarity">
    <text evidence="1">Belongs to the peptidase C40 family.</text>
</comment>
<feature type="domain" description="NlpC/P60" evidence="6">
    <location>
        <begin position="267"/>
        <end position="407"/>
    </location>
</feature>
<protein>
    <submittedName>
        <fullName evidence="7">C40 family peptidase</fullName>
    </submittedName>
</protein>
<name>A0A6H1TXH1_9CYAN</name>
<dbReference type="Pfam" id="PF18348">
    <property type="entry name" value="SH3_16"/>
    <property type="match status" value="1"/>
</dbReference>
<feature type="signal peptide" evidence="5">
    <location>
        <begin position="1"/>
        <end position="31"/>
    </location>
</feature>
<proteinExistence type="inferred from homology"/>
<dbReference type="SUPFAM" id="SSF82057">
    <property type="entry name" value="Prokaryotic SH3-related domain"/>
    <property type="match status" value="1"/>
</dbReference>
<dbReference type="Proteomes" id="UP000500857">
    <property type="component" value="Chromosome"/>
</dbReference>
<keyword evidence="5" id="KW-0732">Signal</keyword>
<dbReference type="KEGG" id="oxy:HCG48_12535"/>
<dbReference type="SUPFAM" id="SSF54001">
    <property type="entry name" value="Cysteine proteinases"/>
    <property type="match status" value="1"/>
</dbReference>
<organism evidence="7 8">
    <name type="scientific">Oxynema aestuarii AP17</name>
    <dbReference type="NCBI Taxonomy" id="2064643"/>
    <lineage>
        <taxon>Bacteria</taxon>
        <taxon>Bacillati</taxon>
        <taxon>Cyanobacteriota</taxon>
        <taxon>Cyanophyceae</taxon>
        <taxon>Oscillatoriophycideae</taxon>
        <taxon>Oscillatoriales</taxon>
        <taxon>Oscillatoriaceae</taxon>
        <taxon>Oxynema</taxon>
        <taxon>Oxynema aestuarii</taxon>
    </lineage>
</organism>
<dbReference type="PANTHER" id="PTHR47053:SF1">
    <property type="entry name" value="MUREIN DD-ENDOPEPTIDASE MEPH-RELATED"/>
    <property type="match status" value="1"/>
</dbReference>
<evidence type="ECO:0000259" key="6">
    <source>
        <dbReference type="PROSITE" id="PS51935"/>
    </source>
</evidence>
<dbReference type="InterPro" id="IPR051202">
    <property type="entry name" value="Peptidase_C40"/>
</dbReference>
<dbReference type="InterPro" id="IPR041382">
    <property type="entry name" value="SH3_16"/>
</dbReference>
<keyword evidence="4" id="KW-0788">Thiol protease</keyword>
<evidence type="ECO:0000256" key="4">
    <source>
        <dbReference type="ARBA" id="ARBA00022807"/>
    </source>
</evidence>
<dbReference type="RefSeq" id="WP_168569461.1">
    <property type="nucleotide sequence ID" value="NZ_CP051167.1"/>
</dbReference>
<dbReference type="InterPro" id="IPR000064">
    <property type="entry name" value="NLP_P60_dom"/>
</dbReference>
<accession>A0A6H1TXH1</accession>
<dbReference type="PANTHER" id="PTHR47053">
    <property type="entry name" value="MUREIN DD-ENDOPEPTIDASE MEPH-RELATED"/>
    <property type="match status" value="1"/>
</dbReference>
<evidence type="ECO:0000256" key="2">
    <source>
        <dbReference type="ARBA" id="ARBA00022670"/>
    </source>
</evidence>
<dbReference type="EMBL" id="CP051167">
    <property type="protein sequence ID" value="QIZ71308.1"/>
    <property type="molecule type" value="Genomic_DNA"/>
</dbReference>
<keyword evidence="3" id="KW-0378">Hydrolase</keyword>
<dbReference type="GO" id="GO:0008234">
    <property type="term" value="F:cysteine-type peptidase activity"/>
    <property type="evidence" value="ECO:0007669"/>
    <property type="project" value="UniProtKB-KW"/>
</dbReference>